<comment type="caution">
    <text evidence="5">The sequence shown here is derived from an EMBL/GenBank/DDBJ whole genome shotgun (WGS) entry which is preliminary data.</text>
</comment>
<dbReference type="Gene3D" id="1.20.120.530">
    <property type="entry name" value="GntR ligand-binding domain-like"/>
    <property type="match status" value="1"/>
</dbReference>
<dbReference type="PANTHER" id="PTHR43537">
    <property type="entry name" value="TRANSCRIPTIONAL REGULATOR, GNTR FAMILY"/>
    <property type="match status" value="1"/>
</dbReference>
<dbReference type="GO" id="GO:0003677">
    <property type="term" value="F:DNA binding"/>
    <property type="evidence" value="ECO:0007669"/>
    <property type="project" value="UniProtKB-KW"/>
</dbReference>
<keyword evidence="1" id="KW-0805">Transcription regulation</keyword>
<sequence length="220" mass="23835">MPTKRLDAAGQAYQLLSERIAAGEITPGMRLKESALAESLGFSRTPVREALRRLGAEGLVVVSPNRGAQVVSYTADEIDAFFSVRVMLEPQATALAVPRFSDGDIDELEELAERMAALVAGTPDMRLIGELNRDFHDRFLDGSGNRALASAVSAVVRPAVVYRTFHRYSAEQLQRSMAHHLELVDAARARDAPWAESVMRTHLLAAKHAAVSGVSATNPS</sequence>
<keyword evidence="3" id="KW-0804">Transcription</keyword>
<dbReference type="SUPFAM" id="SSF48008">
    <property type="entry name" value="GntR ligand-binding domain-like"/>
    <property type="match status" value="1"/>
</dbReference>
<dbReference type="PROSITE" id="PS50949">
    <property type="entry name" value="HTH_GNTR"/>
    <property type="match status" value="1"/>
</dbReference>
<dbReference type="InterPro" id="IPR036390">
    <property type="entry name" value="WH_DNA-bd_sf"/>
</dbReference>
<dbReference type="STRING" id="564198.BST17_09040"/>
<feature type="domain" description="HTH gntR-type" evidence="4">
    <location>
        <begin position="6"/>
        <end position="73"/>
    </location>
</feature>
<dbReference type="InterPro" id="IPR036388">
    <property type="entry name" value="WH-like_DNA-bd_sf"/>
</dbReference>
<dbReference type="SMART" id="SM00895">
    <property type="entry name" value="FCD"/>
    <property type="match status" value="1"/>
</dbReference>
<dbReference type="PANTHER" id="PTHR43537:SF24">
    <property type="entry name" value="GLUCONATE OPERON TRANSCRIPTIONAL REPRESSOR"/>
    <property type="match status" value="1"/>
</dbReference>
<reference evidence="5 6" key="1">
    <citation type="submission" date="2017-02" db="EMBL/GenBank/DDBJ databases">
        <title>The new phylogeny of genus Mycobacterium.</title>
        <authorList>
            <person name="Tortoli E."/>
            <person name="Trovato A."/>
            <person name="Cirillo D.M."/>
        </authorList>
    </citation>
    <scope>NUCLEOTIDE SEQUENCE [LARGE SCALE GENOMIC DNA]</scope>
    <source>
        <strain evidence="5 6">DSM 45578</strain>
    </source>
</reference>
<dbReference type="Pfam" id="PF07729">
    <property type="entry name" value="FCD"/>
    <property type="match status" value="1"/>
</dbReference>
<accession>A0A1W9YZM6</accession>
<dbReference type="EMBL" id="MVHJ01000006">
    <property type="protein sequence ID" value="ORA05528.1"/>
    <property type="molecule type" value="Genomic_DNA"/>
</dbReference>
<dbReference type="InterPro" id="IPR008920">
    <property type="entry name" value="TF_FadR/GntR_C"/>
</dbReference>
<dbReference type="SMART" id="SM00345">
    <property type="entry name" value="HTH_GNTR"/>
    <property type="match status" value="1"/>
</dbReference>
<keyword evidence="2" id="KW-0238">DNA-binding</keyword>
<gene>
    <name evidence="5" type="ORF">BST17_09040</name>
</gene>
<dbReference type="PRINTS" id="PR00035">
    <property type="entry name" value="HTHGNTR"/>
</dbReference>
<dbReference type="SUPFAM" id="SSF46785">
    <property type="entry name" value="Winged helix' DNA-binding domain"/>
    <property type="match status" value="1"/>
</dbReference>
<evidence type="ECO:0000256" key="3">
    <source>
        <dbReference type="ARBA" id="ARBA00023163"/>
    </source>
</evidence>
<dbReference type="InterPro" id="IPR000524">
    <property type="entry name" value="Tscrpt_reg_HTH_GntR"/>
</dbReference>
<keyword evidence="6" id="KW-1185">Reference proteome</keyword>
<proteinExistence type="predicted"/>
<evidence type="ECO:0000256" key="2">
    <source>
        <dbReference type="ARBA" id="ARBA00023125"/>
    </source>
</evidence>
<dbReference type="AlphaFoldDB" id="A0A1W9YZM6"/>
<evidence type="ECO:0000256" key="1">
    <source>
        <dbReference type="ARBA" id="ARBA00023015"/>
    </source>
</evidence>
<dbReference type="CDD" id="cd07377">
    <property type="entry name" value="WHTH_GntR"/>
    <property type="match status" value="1"/>
</dbReference>
<name>A0A1W9YZM6_MYCBA</name>
<dbReference type="GO" id="GO:0003700">
    <property type="term" value="F:DNA-binding transcription factor activity"/>
    <property type="evidence" value="ECO:0007669"/>
    <property type="project" value="InterPro"/>
</dbReference>
<evidence type="ECO:0000259" key="4">
    <source>
        <dbReference type="PROSITE" id="PS50949"/>
    </source>
</evidence>
<dbReference type="Gene3D" id="1.10.10.10">
    <property type="entry name" value="Winged helix-like DNA-binding domain superfamily/Winged helix DNA-binding domain"/>
    <property type="match status" value="1"/>
</dbReference>
<organism evidence="5 6">
    <name type="scientific">Mycolicibacterium bacteremicum</name>
    <name type="common">Mycobacterium bacteremicum</name>
    <dbReference type="NCBI Taxonomy" id="564198"/>
    <lineage>
        <taxon>Bacteria</taxon>
        <taxon>Bacillati</taxon>
        <taxon>Actinomycetota</taxon>
        <taxon>Actinomycetes</taxon>
        <taxon>Mycobacteriales</taxon>
        <taxon>Mycobacteriaceae</taxon>
        <taxon>Mycolicibacterium</taxon>
    </lineage>
</organism>
<dbReference type="Pfam" id="PF00392">
    <property type="entry name" value="GntR"/>
    <property type="match status" value="1"/>
</dbReference>
<dbReference type="Proteomes" id="UP000192366">
    <property type="component" value="Unassembled WGS sequence"/>
</dbReference>
<evidence type="ECO:0000313" key="5">
    <source>
        <dbReference type="EMBL" id="ORA05528.1"/>
    </source>
</evidence>
<protein>
    <recommendedName>
        <fullName evidence="4">HTH gntR-type domain-containing protein</fullName>
    </recommendedName>
</protein>
<evidence type="ECO:0000313" key="6">
    <source>
        <dbReference type="Proteomes" id="UP000192366"/>
    </source>
</evidence>
<dbReference type="InterPro" id="IPR011711">
    <property type="entry name" value="GntR_C"/>
</dbReference>